<evidence type="ECO:0000256" key="1">
    <source>
        <dbReference type="SAM" id="Coils"/>
    </source>
</evidence>
<gene>
    <name evidence="2" type="ORF">LLCLJKAH_00086</name>
</gene>
<dbReference type="InterPro" id="IPR043502">
    <property type="entry name" value="DNA/RNA_pol_sf"/>
</dbReference>
<feature type="coiled-coil region" evidence="1">
    <location>
        <begin position="123"/>
        <end position="157"/>
    </location>
</feature>
<proteinExistence type="predicted"/>
<evidence type="ECO:0000313" key="3">
    <source>
        <dbReference type="Proteomes" id="UP000596247"/>
    </source>
</evidence>
<dbReference type="EMBL" id="LR881104">
    <property type="protein sequence ID" value="CAD5236075.1"/>
    <property type="molecule type" value="Genomic_DNA"/>
</dbReference>
<accession>A0A7R8MMK3</accession>
<sequence>MRSPFLYPEDADYKRDFAIFGRYIKDAAFLLHKQTGYDLEYCTDWVRKSINKGGKHEAKNPKAFILNSENNGNRKRQVTTVTEYIANIVKNNKIVAPSMTVYSHPKQKKSLLAEFILHKLDMRKKAKKEMFLAEKQMNEANRLVKEATANNDQTMASQQAIVAATMSTEKAYFNCLQTSAKIAANSLSGTFGFAGTVLFNKTAHSSLTSICRCAASNANANNERFLSGNRHYWSLEVTLNNIVNILTTVDCNRVREVVERYGLVYPTVEQVVEAVRGCTDYYWSKSSPALFQKVVDFIHTLTPEERAGYLYNQDAYHVMKCNDHFFRVLVKKMITIPDELPDDPDHWMKLMDEDILMFASRLCSPFMSGKSVKDLENAYKEGKNKDYLRFVAVVKNVLVNLQDYADFIQTFWATSNPPMSLAMIPTMMRRCAVLSDTDSTIFTTQDWTTWYQGKLDFTYESESVSALMVYFTSCMTTHLLAMHSAQMGVDREQMYTLAMKSEFANPLLGLTTRGKHYYSYVSAKEGNVYSEYVLDIKGVGLRNSKLPPNIRESSDNFIRHVMDTIMKGEKLSVHEVLTRVADEEREIIRSIHAGEPTYLSVAKINTADAYKQKELNPTYQLYGLWEQVFAPKYGHAPLPPFDCVAVNIDANNKSDMAAWLDNSGDEQFAQRFRNWLAATGKDKITRILLPTEILRVHGLPKEIINALDLRKVLMNLMDAHYLILESLGVFIRNQRISHLVSDTY</sequence>
<evidence type="ECO:0000313" key="2">
    <source>
        <dbReference type="EMBL" id="CAD5236075.1"/>
    </source>
</evidence>
<name>A0A7R8MMK3_9CAUD</name>
<dbReference type="InterPro" id="IPR046908">
    <property type="entry name" value="divDNApol"/>
</dbReference>
<keyword evidence="3" id="KW-1185">Reference proteome</keyword>
<keyword evidence="1" id="KW-0175">Coiled coil</keyword>
<organism evidence="2 3">
    <name type="scientific">Klebsiella phage vB_KvM-Eowyn</name>
    <dbReference type="NCBI Taxonomy" id="2762819"/>
    <lineage>
        <taxon>Viruses</taxon>
        <taxon>Duplodnaviria</taxon>
        <taxon>Heunggongvirae</taxon>
        <taxon>Uroviricota</taxon>
        <taxon>Caudoviricetes</taxon>
        <taxon>Chimalliviridae</taxon>
        <taxon>Eowynvirus</taxon>
        <taxon>Eowynvirus eowyn</taxon>
    </lineage>
</organism>
<protein>
    <submittedName>
        <fullName evidence="2">Uncharacterized protein</fullName>
    </submittedName>
</protein>
<reference evidence="2 3" key="1">
    <citation type="submission" date="2020-09" db="EMBL/GenBank/DDBJ databases">
        <authorList>
            <person name="Jameson E."/>
        </authorList>
    </citation>
    <scope>NUCLEOTIDE SEQUENCE [LARGE SCALE GENOMIC DNA]</scope>
</reference>
<dbReference type="Proteomes" id="UP000596247">
    <property type="component" value="Chromosome"/>
</dbReference>
<dbReference type="Pfam" id="PF20286">
    <property type="entry name" value="divDNApol"/>
    <property type="match status" value="1"/>
</dbReference>
<dbReference type="SUPFAM" id="SSF56672">
    <property type="entry name" value="DNA/RNA polymerases"/>
    <property type="match status" value="1"/>
</dbReference>